<evidence type="ECO:0000256" key="14">
    <source>
        <dbReference type="ARBA" id="ARBA00023157"/>
    </source>
</evidence>
<evidence type="ECO:0000256" key="18">
    <source>
        <dbReference type="SAM" id="MobiDB-lite"/>
    </source>
</evidence>
<dbReference type="GO" id="GO:0030246">
    <property type="term" value="F:carbohydrate binding"/>
    <property type="evidence" value="ECO:0007669"/>
    <property type="project" value="UniProtKB-KW"/>
</dbReference>
<dbReference type="GO" id="GO:0004653">
    <property type="term" value="F:polypeptide N-acetylgalactosaminyltransferase activity"/>
    <property type="evidence" value="ECO:0000318"/>
    <property type="project" value="GO_Central"/>
</dbReference>
<proteinExistence type="inferred from homology"/>
<evidence type="ECO:0000256" key="16">
    <source>
        <dbReference type="ARBA" id="ARBA00023211"/>
    </source>
</evidence>
<keyword evidence="12 17" id="KW-0333">Golgi apparatus</keyword>
<feature type="compositionally biased region" description="Basic and acidic residues" evidence="18">
    <location>
        <begin position="543"/>
        <end position="554"/>
    </location>
</feature>
<dbReference type="EMBL" id="KB097639">
    <property type="protein sequence ID" value="ESN92578.1"/>
    <property type="molecule type" value="Genomic_DNA"/>
</dbReference>
<dbReference type="InterPro" id="IPR000772">
    <property type="entry name" value="Ricin_B_lectin"/>
</dbReference>
<name>T1FZZ7_HELRO</name>
<evidence type="ECO:0000256" key="17">
    <source>
        <dbReference type="RuleBase" id="RU361242"/>
    </source>
</evidence>
<evidence type="ECO:0000256" key="6">
    <source>
        <dbReference type="ARBA" id="ARBA00022679"/>
    </source>
</evidence>
<evidence type="ECO:0000313" key="22">
    <source>
        <dbReference type="Proteomes" id="UP000015101"/>
    </source>
</evidence>
<evidence type="ECO:0000256" key="8">
    <source>
        <dbReference type="ARBA" id="ARBA00022723"/>
    </source>
</evidence>
<dbReference type="GO" id="GO:0006493">
    <property type="term" value="P:protein O-linked glycosylation"/>
    <property type="evidence" value="ECO:0000318"/>
    <property type="project" value="GO_Central"/>
</dbReference>
<keyword evidence="9 17" id="KW-0430">Lectin</keyword>
<evidence type="ECO:0000256" key="1">
    <source>
        <dbReference type="ARBA" id="ARBA00001936"/>
    </source>
</evidence>
<evidence type="ECO:0000256" key="7">
    <source>
        <dbReference type="ARBA" id="ARBA00022692"/>
    </source>
</evidence>
<dbReference type="Pfam" id="PF00652">
    <property type="entry name" value="Ricin_B_lectin"/>
    <property type="match status" value="1"/>
</dbReference>
<keyword evidence="13" id="KW-0472">Membrane</keyword>
<dbReference type="Pfam" id="PF00535">
    <property type="entry name" value="Glycos_transf_2"/>
    <property type="match status" value="1"/>
</dbReference>
<evidence type="ECO:0000256" key="2">
    <source>
        <dbReference type="ARBA" id="ARBA00004323"/>
    </source>
</evidence>
<dbReference type="PANTHER" id="PTHR11675:SF131">
    <property type="entry name" value="POLYPEPTIDE N-ACETYLGALACTOSAMINYLTRANSFERASE 9-RELATED"/>
    <property type="match status" value="1"/>
</dbReference>
<dbReference type="CDD" id="cd02510">
    <property type="entry name" value="pp-GalNAc-T"/>
    <property type="match status" value="1"/>
</dbReference>
<dbReference type="Gene3D" id="2.80.10.50">
    <property type="match status" value="1"/>
</dbReference>
<evidence type="ECO:0000313" key="20">
    <source>
        <dbReference type="EMBL" id="ESN92578.1"/>
    </source>
</evidence>
<dbReference type="PANTHER" id="PTHR11675">
    <property type="entry name" value="N-ACETYLGALACTOSAMINYLTRANSFERASE"/>
    <property type="match status" value="1"/>
</dbReference>
<evidence type="ECO:0000256" key="3">
    <source>
        <dbReference type="ARBA" id="ARBA00004922"/>
    </source>
</evidence>
<dbReference type="SUPFAM" id="SSF53448">
    <property type="entry name" value="Nucleotide-diphospho-sugar transferases"/>
    <property type="match status" value="1"/>
</dbReference>
<keyword evidence="8" id="KW-0479">Metal-binding</keyword>
<dbReference type="OrthoDB" id="6119243at2759"/>
<dbReference type="GeneID" id="20214395"/>
<reference evidence="20 22" key="2">
    <citation type="journal article" date="2013" name="Nature">
        <title>Insights into bilaterian evolution from three spiralian genomes.</title>
        <authorList>
            <person name="Simakov O."/>
            <person name="Marletaz F."/>
            <person name="Cho S.J."/>
            <person name="Edsinger-Gonzales E."/>
            <person name="Havlak P."/>
            <person name="Hellsten U."/>
            <person name="Kuo D.H."/>
            <person name="Larsson T."/>
            <person name="Lv J."/>
            <person name="Arendt D."/>
            <person name="Savage R."/>
            <person name="Osoegawa K."/>
            <person name="de Jong P."/>
            <person name="Grimwood J."/>
            <person name="Chapman J.A."/>
            <person name="Shapiro H."/>
            <person name="Aerts A."/>
            <person name="Otillar R.P."/>
            <person name="Terry A.Y."/>
            <person name="Boore J.L."/>
            <person name="Grigoriev I.V."/>
            <person name="Lindberg D.R."/>
            <person name="Seaver E.C."/>
            <person name="Weisblat D.A."/>
            <person name="Putnam N.H."/>
            <person name="Rokhsar D.S."/>
        </authorList>
    </citation>
    <scope>NUCLEOTIDE SEQUENCE</scope>
</reference>
<dbReference type="CDD" id="cd23462">
    <property type="entry name" value="beta-trefoil_Ricin_Pgant9-like"/>
    <property type="match status" value="1"/>
</dbReference>
<feature type="compositionally biased region" description="Basic and acidic residues" evidence="18">
    <location>
        <begin position="501"/>
        <end position="517"/>
    </location>
</feature>
<dbReference type="GO" id="GO:0005794">
    <property type="term" value="C:Golgi apparatus"/>
    <property type="evidence" value="ECO:0000318"/>
    <property type="project" value="GO_Central"/>
</dbReference>
<dbReference type="EC" id="2.4.1.-" evidence="17"/>
<dbReference type="GO" id="GO:0046872">
    <property type="term" value="F:metal ion binding"/>
    <property type="evidence" value="ECO:0007669"/>
    <property type="project" value="UniProtKB-KW"/>
</dbReference>
<dbReference type="SUPFAM" id="SSF50370">
    <property type="entry name" value="Ricin B-like lectins"/>
    <property type="match status" value="1"/>
</dbReference>
<dbReference type="EnsemblMetazoa" id="HelroT69922">
    <property type="protein sequence ID" value="HelroP69922"/>
    <property type="gene ID" value="HelroG69922"/>
</dbReference>
<dbReference type="FunCoup" id="T1FZZ7">
    <property type="interactions" value="291"/>
</dbReference>
<dbReference type="InterPro" id="IPR035992">
    <property type="entry name" value="Ricin_B-like_lectins"/>
</dbReference>
<evidence type="ECO:0000256" key="13">
    <source>
        <dbReference type="ARBA" id="ARBA00023136"/>
    </source>
</evidence>
<dbReference type="Proteomes" id="UP000015101">
    <property type="component" value="Unassembled WGS sequence"/>
</dbReference>
<keyword evidence="14 17" id="KW-1015">Disulfide bond</keyword>
<dbReference type="STRING" id="6412.T1FZZ7"/>
<dbReference type="FunFam" id="2.80.10.50:FF:000047">
    <property type="entry name" value="Polypeptide N-acetylgalactosaminyltransferase"/>
    <property type="match status" value="1"/>
</dbReference>
<evidence type="ECO:0000259" key="19">
    <source>
        <dbReference type="SMART" id="SM00458"/>
    </source>
</evidence>
<dbReference type="Gene3D" id="3.90.550.10">
    <property type="entry name" value="Spore Coat Polysaccharide Biosynthesis Protein SpsA, Chain A"/>
    <property type="match status" value="1"/>
</dbReference>
<organism evidence="21 22">
    <name type="scientific">Helobdella robusta</name>
    <name type="common">Californian leech</name>
    <dbReference type="NCBI Taxonomy" id="6412"/>
    <lineage>
        <taxon>Eukaryota</taxon>
        <taxon>Metazoa</taxon>
        <taxon>Spiralia</taxon>
        <taxon>Lophotrochozoa</taxon>
        <taxon>Annelida</taxon>
        <taxon>Clitellata</taxon>
        <taxon>Hirudinea</taxon>
        <taxon>Rhynchobdellida</taxon>
        <taxon>Glossiphoniidae</taxon>
        <taxon>Helobdella</taxon>
    </lineage>
</organism>
<dbReference type="GO" id="GO:0000139">
    <property type="term" value="C:Golgi membrane"/>
    <property type="evidence" value="ECO:0007669"/>
    <property type="project" value="UniProtKB-SubCell"/>
</dbReference>
<dbReference type="RefSeq" id="XP_009028872.1">
    <property type="nucleotide sequence ID" value="XM_009030624.1"/>
</dbReference>
<feature type="compositionally biased region" description="Low complexity" evidence="18">
    <location>
        <begin position="521"/>
        <end position="531"/>
    </location>
</feature>
<dbReference type="OMA" id="QIWRFEK"/>
<evidence type="ECO:0000256" key="15">
    <source>
        <dbReference type="ARBA" id="ARBA00023180"/>
    </source>
</evidence>
<comment type="similarity">
    <text evidence="4 17">Belongs to the glycosyltransferase 2 family. GalNAc-T subfamily.</text>
</comment>
<feature type="region of interest" description="Disordered" evidence="18">
    <location>
        <begin position="501"/>
        <end position="564"/>
    </location>
</feature>
<dbReference type="KEGG" id="hro:HELRODRAFT_69922"/>
<gene>
    <name evidence="21" type="primary">20214395</name>
    <name evidence="20" type="ORF">HELRODRAFT_69922</name>
</gene>
<dbReference type="HOGENOM" id="CLU_013477_0_1_1"/>
<keyword evidence="16 17" id="KW-0464">Manganese</keyword>
<dbReference type="AlphaFoldDB" id="T1FZZ7"/>
<comment type="subcellular location">
    <subcellularLocation>
        <location evidence="2 17">Golgi apparatus membrane</location>
        <topology evidence="2 17">Single-pass type II membrane protein</topology>
    </subcellularLocation>
</comment>
<protein>
    <recommendedName>
        <fullName evidence="17">Polypeptide N-acetylgalactosaminyltransferase</fullName>
        <ecNumber evidence="17">2.4.1.-</ecNumber>
    </recommendedName>
    <alternativeName>
        <fullName evidence="17">Protein-UDP acetylgalactosaminyltransferase</fullName>
    </alternativeName>
</protein>
<keyword evidence="10" id="KW-0735">Signal-anchor</keyword>
<dbReference type="InterPro" id="IPR029044">
    <property type="entry name" value="Nucleotide-diphossugar_trans"/>
</dbReference>
<evidence type="ECO:0000256" key="4">
    <source>
        <dbReference type="ARBA" id="ARBA00005680"/>
    </source>
</evidence>
<dbReference type="InterPro" id="IPR045885">
    <property type="entry name" value="GalNAc-T"/>
</dbReference>
<comment type="pathway">
    <text evidence="3 17">Protein modification; protein glycosylation.</text>
</comment>
<keyword evidence="5 17" id="KW-0328">Glycosyltransferase</keyword>
<evidence type="ECO:0000256" key="12">
    <source>
        <dbReference type="ARBA" id="ARBA00023034"/>
    </source>
</evidence>
<reference evidence="21" key="3">
    <citation type="submission" date="2015-06" db="UniProtKB">
        <authorList>
            <consortium name="EnsemblMetazoa"/>
        </authorList>
    </citation>
    <scope>IDENTIFICATION</scope>
</reference>
<evidence type="ECO:0000256" key="5">
    <source>
        <dbReference type="ARBA" id="ARBA00022676"/>
    </source>
</evidence>
<keyword evidence="6 17" id="KW-0808">Transferase</keyword>
<keyword evidence="7" id="KW-0812">Transmembrane</keyword>
<accession>T1FZZ7</accession>
<dbReference type="CTD" id="20214395"/>
<evidence type="ECO:0000313" key="21">
    <source>
        <dbReference type="EnsemblMetazoa" id="HelroP69922"/>
    </source>
</evidence>
<dbReference type="eggNOG" id="KOG3736">
    <property type="taxonomic scope" value="Eukaryota"/>
</dbReference>
<dbReference type="PROSITE" id="PS50231">
    <property type="entry name" value="RICIN_B_LECTIN"/>
    <property type="match status" value="1"/>
</dbReference>
<keyword evidence="11" id="KW-1133">Transmembrane helix</keyword>
<comment type="cofactor">
    <cofactor evidence="1 17">
        <name>Mn(2+)</name>
        <dbReference type="ChEBI" id="CHEBI:29035"/>
    </cofactor>
</comment>
<dbReference type="EMBL" id="AMQM01001743">
    <property type="status" value="NOT_ANNOTATED_CDS"/>
    <property type="molecule type" value="Genomic_DNA"/>
</dbReference>
<evidence type="ECO:0000256" key="9">
    <source>
        <dbReference type="ARBA" id="ARBA00022734"/>
    </source>
</evidence>
<evidence type="ECO:0000256" key="10">
    <source>
        <dbReference type="ARBA" id="ARBA00022968"/>
    </source>
</evidence>
<dbReference type="UniPathway" id="UPA00378"/>
<reference evidence="22" key="1">
    <citation type="submission" date="2012-12" db="EMBL/GenBank/DDBJ databases">
        <authorList>
            <person name="Hellsten U."/>
            <person name="Grimwood J."/>
            <person name="Chapman J.A."/>
            <person name="Shapiro H."/>
            <person name="Aerts A."/>
            <person name="Otillar R.P."/>
            <person name="Terry A.Y."/>
            <person name="Boore J.L."/>
            <person name="Simakov O."/>
            <person name="Marletaz F."/>
            <person name="Cho S.-J."/>
            <person name="Edsinger-Gonzales E."/>
            <person name="Havlak P."/>
            <person name="Kuo D.-H."/>
            <person name="Larsson T."/>
            <person name="Lv J."/>
            <person name="Arendt D."/>
            <person name="Savage R."/>
            <person name="Osoegawa K."/>
            <person name="de Jong P."/>
            <person name="Lindberg D.R."/>
            <person name="Seaver E.C."/>
            <person name="Weisblat D.A."/>
            <person name="Putnam N.H."/>
            <person name="Grigoriev I.V."/>
            <person name="Rokhsar D.S."/>
        </authorList>
    </citation>
    <scope>NUCLEOTIDE SEQUENCE</scope>
</reference>
<dbReference type="SMART" id="SM00458">
    <property type="entry name" value="RICIN"/>
    <property type="match status" value="1"/>
</dbReference>
<evidence type="ECO:0000256" key="11">
    <source>
        <dbReference type="ARBA" id="ARBA00022989"/>
    </source>
</evidence>
<dbReference type="FunFam" id="3.90.550.10:FF:000021">
    <property type="entry name" value="Polypeptide N-acetylgalactosaminyltransferase"/>
    <property type="match status" value="1"/>
</dbReference>
<dbReference type="InParanoid" id="T1FZZ7"/>
<keyword evidence="22" id="KW-1185">Reference proteome</keyword>
<keyword evidence="15" id="KW-0325">Glycoprotein</keyword>
<sequence length="580" mass="66853">MTVDKDKLSPEEKVKFESGWQSNAFNQYASDLMSLHRTLPDVRDDECKTRKYNPVLPPASVIIIFHNEAWTVLLRTVHSVLDRSPPELVKEVILVDDFSDLPHLKEPLDEYMAKLKKVKIMRGESREGLIRARLIGASVASAPILIFLDSHCECTTGWLEPLLDRIAENRSNVVAPIIDVINDNTLKYIWSSAKTTSIGGFDWNLQFNWHQIPQREINRRKSAVDPVESPTMAGGLFGISKEYFEYLGRYDPGMDIWGGENLELSFRVWMCGGRLEQVMCSHVGHIFRHRSPYAWRTGTNVVKKNSIRLAEVWMDEYKKYYYERLNYDMGDYGDVTARKELRKKLKCKSFDWYLKNIFPELFVPGEALASGEVRNKVNGKTGGMTNLSPACLDSSVDKNAHHKPIKLWPCHNQGGNQYWMLSKAGEIRRDEGCVDYAGDIIMIYPCHGMKGNQEWEYQADNTLRHVNTNKCLTLTSDLTNVTMEYCQGIDRQIWFWKRKTNEGSTDGKNKEESKNEGMKTNGNNNNYNNNNEKPALYKPTVFSEKRDNDDEKKNNKNKMTAMPNEFKKFYSTTLPRNIAR</sequence>
<dbReference type="InterPro" id="IPR001173">
    <property type="entry name" value="Glyco_trans_2-like"/>
</dbReference>
<feature type="domain" description="Ricin B lectin" evidence="19">
    <location>
        <begin position="381"/>
        <end position="497"/>
    </location>
</feature>